<dbReference type="Proteomes" id="UP001501011">
    <property type="component" value="Unassembled WGS sequence"/>
</dbReference>
<keyword evidence="1" id="KW-1133">Transmembrane helix</keyword>
<evidence type="ECO:0008006" key="4">
    <source>
        <dbReference type="Google" id="ProtNLM"/>
    </source>
</evidence>
<evidence type="ECO:0000313" key="2">
    <source>
        <dbReference type="EMBL" id="GAA4354883.1"/>
    </source>
</evidence>
<feature type="transmembrane region" description="Helical" evidence="1">
    <location>
        <begin position="232"/>
        <end position="250"/>
    </location>
</feature>
<dbReference type="EMBL" id="BAABFV010000001">
    <property type="protein sequence ID" value="GAA4354883.1"/>
    <property type="molecule type" value="Genomic_DNA"/>
</dbReference>
<keyword evidence="3" id="KW-1185">Reference proteome</keyword>
<name>A0ABP8IB65_9GAMM</name>
<evidence type="ECO:0000256" key="1">
    <source>
        <dbReference type="SAM" id="Phobius"/>
    </source>
</evidence>
<gene>
    <name evidence="2" type="ORF">GCM10023151_01370</name>
</gene>
<protein>
    <recommendedName>
        <fullName evidence="4">CHASE2 domain-containing protein</fullName>
    </recommendedName>
</protein>
<accession>A0ABP8IB65</accession>
<reference evidence="3" key="1">
    <citation type="journal article" date="2019" name="Int. J. Syst. Evol. Microbiol.">
        <title>The Global Catalogue of Microorganisms (GCM) 10K type strain sequencing project: providing services to taxonomists for standard genome sequencing and annotation.</title>
        <authorList>
            <consortium name="The Broad Institute Genomics Platform"/>
            <consortium name="The Broad Institute Genome Sequencing Center for Infectious Disease"/>
            <person name="Wu L."/>
            <person name="Ma J."/>
        </authorList>
    </citation>
    <scope>NUCLEOTIDE SEQUENCE [LARGE SCALE GENOMIC DNA]</scope>
    <source>
        <strain evidence="3">JCM 17728</strain>
    </source>
</reference>
<feature type="transmembrane region" description="Helical" evidence="1">
    <location>
        <begin position="257"/>
        <end position="275"/>
    </location>
</feature>
<sequence>MGLSGLFTSINTYFLSLFQEYSFVSDFEFQTITVRVDDNRLSAGDLEESLRTLTEWTDQNIYVFGVQPDLMANRNYFRELDRLKIVQQRSRAGNDSLEVEQYQDLEGLSIFSMNLPNYIDGLLISYEPNLISLSNDIVLEAGRNFEFSTDASILIDYKYGSSFLPTVHYKDVLDKSLAPSLFEGKSVLFIAGHNTVIPTPLTDTRSTNYGHYIGYLFETVINNKPIVTPNPLLSIPLLVILAAGVSLLVLSLATTSLIKVTSLLCGFAVIGSYVLLNVSNIYFPIQGLLVSIITPAIFMPNRFDQDAITKNIIGRRLFPVLKSNTTNITRTSHGSNEFLIEFLEYFLQLHDINKLIMSIEVGDKYYFYELSEGAIYRVLDDLQDNLDEFEHYPVQVTQNKAFILHYKKPSSAGTGKNTYFYLESRKHHLKHLADDFIPVALSANKKYLNVNRVQKKEDDYGRHIRFTCDKFINEYSMIKRAFDANTEAHAIYDSNGKILHANKVAIKIAIAYKINLYDLNLINLLSVLTGLDRDSLNKSLIQLSIEKSKITLPFDETWGQISYVLELSYFGQEADIYSGILLRFVRVLNIEEMRDVRNGYLDALNAEFKDKLTETVLKIAVDDSGTDLSSTVDSLIDSSAGLKAPSELNVEINKFIRKRAYPVDVLRLVNKALSTKEDTFVQKHILIEKTAPNVMSKVRTDYYFLVDVLEFCLDTLYSDSIVNSTLTVMLSESVPEEGTDDVGNVIVHFDSQGYGLLANQTSDADGFSGEFGNKYAYFVEQISSYGGKLAVDSVVGEGTSIEITLPVIRSLYE</sequence>
<organism evidence="2 3">
    <name type="scientific">Kangiella marina</name>
    <dbReference type="NCBI Taxonomy" id="1079178"/>
    <lineage>
        <taxon>Bacteria</taxon>
        <taxon>Pseudomonadati</taxon>
        <taxon>Pseudomonadota</taxon>
        <taxon>Gammaproteobacteria</taxon>
        <taxon>Kangiellales</taxon>
        <taxon>Kangiellaceae</taxon>
        <taxon>Kangiella</taxon>
    </lineage>
</organism>
<comment type="caution">
    <text evidence="2">The sequence shown here is derived from an EMBL/GenBank/DDBJ whole genome shotgun (WGS) entry which is preliminary data.</text>
</comment>
<keyword evidence="1" id="KW-0812">Transmembrane</keyword>
<keyword evidence="1" id="KW-0472">Membrane</keyword>
<evidence type="ECO:0000313" key="3">
    <source>
        <dbReference type="Proteomes" id="UP001501011"/>
    </source>
</evidence>
<proteinExistence type="predicted"/>